<evidence type="ECO:0000313" key="8">
    <source>
        <dbReference type="EMBL" id="RSB21788.1"/>
    </source>
</evidence>
<evidence type="ECO:0000256" key="2">
    <source>
        <dbReference type="ARBA" id="ARBA00022475"/>
    </source>
</evidence>
<sequence>MKISGAAGALSVFIGAVSYGMPGVVLSMATKSGVRIESLIATQFLFSFVLFFMISEFKRDKAGVFHSRDKFIVLVTGVPVLCITYCFYKAVSYIGVPTSTLLMMQSAWIAPVLNAFIKKKKIKRWDIVGFVFIMVGVATSTGIFHGELDINYQGFLWGLAASISYSIVIVSSANVANGVRIIDKSKILTFGAFIASMFLFNKNIDISPISESSAWSVFNAVFASIIPLLLYGFGMPRTDSSLAGMLVTTELPAAFLFSYLFLSESITIDQIIGCVIIIITIIAPIVVSKCIPKSRSDVNSSN</sequence>
<feature type="transmembrane region" description="Helical" evidence="6">
    <location>
        <begin position="94"/>
        <end position="113"/>
    </location>
</feature>
<reference evidence="8 9" key="1">
    <citation type="submission" date="2018-10" db="EMBL/GenBank/DDBJ databases">
        <title>Transmission dynamics of multidrug resistant bacteria on intensive care unit surfaces.</title>
        <authorList>
            <person name="D'Souza A.W."/>
            <person name="Potter R.F."/>
            <person name="Wallace M."/>
            <person name="Shupe A."/>
            <person name="Patel S."/>
            <person name="Sun S."/>
            <person name="Gul D."/>
            <person name="Kwon J.H."/>
            <person name="Andleeb S."/>
            <person name="Burnham C.-A.D."/>
            <person name="Dantas G."/>
        </authorList>
    </citation>
    <scope>NUCLEOTIDE SEQUENCE [LARGE SCALE GENOMIC DNA]</scope>
    <source>
        <strain evidence="8 9">EC_073</strain>
    </source>
</reference>
<evidence type="ECO:0000313" key="9">
    <source>
        <dbReference type="Proteomes" id="UP000275321"/>
    </source>
</evidence>
<organism evidence="8 9">
    <name type="scientific">Enterobacter cloacae</name>
    <dbReference type="NCBI Taxonomy" id="550"/>
    <lineage>
        <taxon>Bacteria</taxon>
        <taxon>Pseudomonadati</taxon>
        <taxon>Pseudomonadota</taxon>
        <taxon>Gammaproteobacteria</taxon>
        <taxon>Enterobacterales</taxon>
        <taxon>Enterobacteriaceae</taxon>
        <taxon>Enterobacter</taxon>
        <taxon>Enterobacter cloacae complex</taxon>
    </lineage>
</organism>
<feature type="transmembrane region" description="Helical" evidence="6">
    <location>
        <begin position="69"/>
        <end position="88"/>
    </location>
</feature>
<dbReference type="GO" id="GO:0005886">
    <property type="term" value="C:plasma membrane"/>
    <property type="evidence" value="ECO:0007669"/>
    <property type="project" value="UniProtKB-SubCell"/>
</dbReference>
<dbReference type="RefSeq" id="WP_125366855.1">
    <property type="nucleotide sequence ID" value="NZ_RHWT01000101.1"/>
</dbReference>
<dbReference type="AlphaFoldDB" id="A0A3R8Z632"/>
<keyword evidence="3 6" id="KW-0812">Transmembrane</keyword>
<dbReference type="InterPro" id="IPR051258">
    <property type="entry name" value="Diverse_Substrate_Transporter"/>
</dbReference>
<feature type="transmembrane region" description="Helical" evidence="6">
    <location>
        <begin position="216"/>
        <end position="234"/>
    </location>
</feature>
<feature type="domain" description="EamA" evidence="7">
    <location>
        <begin position="154"/>
        <end position="282"/>
    </location>
</feature>
<keyword evidence="2" id="KW-1003">Cell membrane</keyword>
<dbReference type="Proteomes" id="UP000275321">
    <property type="component" value="Unassembled WGS sequence"/>
</dbReference>
<gene>
    <name evidence="8" type="ORF">EGK68_25975</name>
</gene>
<feature type="transmembrane region" description="Helical" evidence="6">
    <location>
        <begin position="156"/>
        <end position="175"/>
    </location>
</feature>
<evidence type="ECO:0000256" key="1">
    <source>
        <dbReference type="ARBA" id="ARBA00004651"/>
    </source>
</evidence>
<feature type="transmembrane region" description="Helical" evidence="6">
    <location>
        <begin position="268"/>
        <end position="287"/>
    </location>
</feature>
<dbReference type="PANTHER" id="PTHR42920:SF5">
    <property type="entry name" value="EAMA DOMAIN-CONTAINING PROTEIN"/>
    <property type="match status" value="1"/>
</dbReference>
<feature type="transmembrane region" description="Helical" evidence="6">
    <location>
        <begin position="241"/>
        <end position="262"/>
    </location>
</feature>
<evidence type="ECO:0000259" key="7">
    <source>
        <dbReference type="Pfam" id="PF00892"/>
    </source>
</evidence>
<evidence type="ECO:0000256" key="3">
    <source>
        <dbReference type="ARBA" id="ARBA00022692"/>
    </source>
</evidence>
<dbReference type="InterPro" id="IPR000620">
    <property type="entry name" value="EamA_dom"/>
</dbReference>
<keyword evidence="4 6" id="KW-1133">Transmembrane helix</keyword>
<dbReference type="InterPro" id="IPR037185">
    <property type="entry name" value="EmrE-like"/>
</dbReference>
<evidence type="ECO:0000256" key="6">
    <source>
        <dbReference type="SAM" id="Phobius"/>
    </source>
</evidence>
<dbReference type="EMBL" id="RHWT01000101">
    <property type="protein sequence ID" value="RSB21788.1"/>
    <property type="molecule type" value="Genomic_DNA"/>
</dbReference>
<comment type="subcellular location">
    <subcellularLocation>
        <location evidence="1">Cell membrane</location>
        <topology evidence="1">Multi-pass membrane protein</topology>
    </subcellularLocation>
</comment>
<accession>A0A3R8Z632</accession>
<comment type="caution">
    <text evidence="8">The sequence shown here is derived from an EMBL/GenBank/DDBJ whole genome shotgun (WGS) entry which is preliminary data.</text>
</comment>
<dbReference type="Pfam" id="PF00892">
    <property type="entry name" value="EamA"/>
    <property type="match status" value="2"/>
</dbReference>
<dbReference type="SUPFAM" id="SSF103481">
    <property type="entry name" value="Multidrug resistance efflux transporter EmrE"/>
    <property type="match status" value="2"/>
</dbReference>
<evidence type="ECO:0000256" key="4">
    <source>
        <dbReference type="ARBA" id="ARBA00022989"/>
    </source>
</evidence>
<proteinExistence type="predicted"/>
<name>A0A3R8Z632_ENTCL</name>
<feature type="domain" description="EamA" evidence="7">
    <location>
        <begin position="8"/>
        <end position="139"/>
    </location>
</feature>
<evidence type="ECO:0000256" key="5">
    <source>
        <dbReference type="ARBA" id="ARBA00023136"/>
    </source>
</evidence>
<feature type="transmembrane region" description="Helical" evidence="6">
    <location>
        <begin position="125"/>
        <end position="144"/>
    </location>
</feature>
<protein>
    <submittedName>
        <fullName evidence="8">DMT family transporter</fullName>
    </submittedName>
</protein>
<keyword evidence="5 6" id="KW-0472">Membrane</keyword>
<dbReference type="PANTHER" id="PTHR42920">
    <property type="entry name" value="OS03G0707200 PROTEIN-RELATED"/>
    <property type="match status" value="1"/>
</dbReference>
<feature type="transmembrane region" description="Helical" evidence="6">
    <location>
        <begin position="39"/>
        <end position="57"/>
    </location>
</feature>
<feature type="transmembrane region" description="Helical" evidence="6">
    <location>
        <begin position="187"/>
        <end position="204"/>
    </location>
</feature>